<reference evidence="3 4" key="1">
    <citation type="submission" date="2020-08" db="EMBL/GenBank/DDBJ databases">
        <title>Sequencing the genomes of 1000 actinobacteria strains.</title>
        <authorList>
            <person name="Klenk H.-P."/>
        </authorList>
    </citation>
    <scope>NUCLEOTIDE SEQUENCE [LARGE SCALE GENOMIC DNA]</scope>
    <source>
        <strain evidence="3 4">DSM 46887</strain>
    </source>
</reference>
<name>A0A7W9ILW8_9ACTN</name>
<dbReference type="InterPro" id="IPR012223">
    <property type="entry name" value="TEII"/>
</dbReference>
<evidence type="ECO:0000313" key="4">
    <source>
        <dbReference type="Proteomes" id="UP000540685"/>
    </source>
</evidence>
<dbReference type="SUPFAM" id="SSF53474">
    <property type="entry name" value="alpha/beta-Hydrolases"/>
    <property type="match status" value="1"/>
</dbReference>
<accession>A0A7W9ILW8</accession>
<organism evidence="3 4">
    <name type="scientific">Streptosporangium becharense</name>
    <dbReference type="NCBI Taxonomy" id="1816182"/>
    <lineage>
        <taxon>Bacteria</taxon>
        <taxon>Bacillati</taxon>
        <taxon>Actinomycetota</taxon>
        <taxon>Actinomycetes</taxon>
        <taxon>Streptosporangiales</taxon>
        <taxon>Streptosporangiaceae</taxon>
        <taxon>Streptosporangium</taxon>
    </lineage>
</organism>
<comment type="caution">
    <text evidence="3">The sequence shown here is derived from an EMBL/GenBank/DDBJ whole genome shotgun (WGS) entry which is preliminary data.</text>
</comment>
<dbReference type="AlphaFoldDB" id="A0A7W9ILW8"/>
<gene>
    <name evidence="3" type="ORF">F4562_006194</name>
</gene>
<protein>
    <submittedName>
        <fullName evidence="3">Surfactin synthase thioesterase subunit</fullName>
    </submittedName>
</protein>
<sequence length="218" mass="24040">MFRGWPARLGEAGEVEVVPLQLPGRENRTREGHFGTYEKLADAAVDGIAPYLDRPYAVFGHCGGALPAFETVLRVQERGLRLPERVFVSSQVAPQDGPYGRFLRLSPAELERELRGLLAALGSPAPRSEMVELFLDVLIADVEANKRYHREAVPLGCPVTVIGWSDDVEVPHHLMTGWDAWAPCEKTVLAGSHYTFLDAPGELTETLARFLSPVNPRS</sequence>
<dbReference type="PANTHER" id="PTHR11487">
    <property type="entry name" value="THIOESTERASE"/>
    <property type="match status" value="1"/>
</dbReference>
<dbReference type="Gene3D" id="3.40.50.1820">
    <property type="entry name" value="alpha/beta hydrolase"/>
    <property type="match status" value="1"/>
</dbReference>
<dbReference type="GO" id="GO:0008610">
    <property type="term" value="P:lipid biosynthetic process"/>
    <property type="evidence" value="ECO:0007669"/>
    <property type="project" value="TreeGrafter"/>
</dbReference>
<dbReference type="Pfam" id="PF00975">
    <property type="entry name" value="Thioesterase"/>
    <property type="match status" value="1"/>
</dbReference>
<feature type="domain" description="Thioesterase" evidence="2">
    <location>
        <begin position="1"/>
        <end position="208"/>
    </location>
</feature>
<evidence type="ECO:0000313" key="3">
    <source>
        <dbReference type="EMBL" id="MBB5823132.1"/>
    </source>
</evidence>
<evidence type="ECO:0000256" key="1">
    <source>
        <dbReference type="ARBA" id="ARBA00007169"/>
    </source>
</evidence>
<proteinExistence type="inferred from homology"/>
<keyword evidence="4" id="KW-1185">Reference proteome</keyword>
<comment type="similarity">
    <text evidence="1">Belongs to the thioesterase family.</text>
</comment>
<dbReference type="Proteomes" id="UP000540685">
    <property type="component" value="Unassembled WGS sequence"/>
</dbReference>
<dbReference type="InterPro" id="IPR001031">
    <property type="entry name" value="Thioesterase"/>
</dbReference>
<dbReference type="InterPro" id="IPR029058">
    <property type="entry name" value="AB_hydrolase_fold"/>
</dbReference>
<dbReference type="EMBL" id="JACHMP010000001">
    <property type="protein sequence ID" value="MBB5823132.1"/>
    <property type="molecule type" value="Genomic_DNA"/>
</dbReference>
<evidence type="ECO:0000259" key="2">
    <source>
        <dbReference type="Pfam" id="PF00975"/>
    </source>
</evidence>
<dbReference type="PANTHER" id="PTHR11487:SF0">
    <property type="entry name" value="S-ACYL FATTY ACID SYNTHASE THIOESTERASE, MEDIUM CHAIN"/>
    <property type="match status" value="1"/>
</dbReference>